<organism evidence="1 2">
    <name type="scientific">Cercospora zeae-maydis SCOH1-5</name>
    <dbReference type="NCBI Taxonomy" id="717836"/>
    <lineage>
        <taxon>Eukaryota</taxon>
        <taxon>Fungi</taxon>
        <taxon>Dikarya</taxon>
        <taxon>Ascomycota</taxon>
        <taxon>Pezizomycotina</taxon>
        <taxon>Dothideomycetes</taxon>
        <taxon>Dothideomycetidae</taxon>
        <taxon>Mycosphaerellales</taxon>
        <taxon>Mycosphaerellaceae</taxon>
        <taxon>Cercospora</taxon>
    </lineage>
</organism>
<sequence>MNAKEALLDLPAGNGRSHVQCRHLDAKAWMRSLVIVLLSPVLVGSQERRDLEPASHGEQMPRNWASFRYMAPLLTASAPLVWAQATQVVLAAARPYWLLKNTICTRPPAGTSECTLLLLIYLARAGATVYDMIPVNLRLAGSWDLNVPADPESRVMNPSVWGHTNLYWSEDLGQASSGPPVGPLDFSTSS</sequence>
<accession>A0A6A6F172</accession>
<evidence type="ECO:0000313" key="1">
    <source>
        <dbReference type="EMBL" id="KAF2207000.1"/>
    </source>
</evidence>
<protein>
    <submittedName>
        <fullName evidence="1">Uncharacterized protein</fullName>
    </submittedName>
</protein>
<dbReference type="EMBL" id="ML992708">
    <property type="protein sequence ID" value="KAF2207000.1"/>
    <property type="molecule type" value="Genomic_DNA"/>
</dbReference>
<keyword evidence="2" id="KW-1185">Reference proteome</keyword>
<evidence type="ECO:0000313" key="2">
    <source>
        <dbReference type="Proteomes" id="UP000799539"/>
    </source>
</evidence>
<proteinExistence type="predicted"/>
<gene>
    <name evidence="1" type="ORF">CERZMDRAFT_102846</name>
</gene>
<dbReference type="AlphaFoldDB" id="A0A6A6F172"/>
<reference evidence="1" key="1">
    <citation type="journal article" date="2020" name="Stud. Mycol.">
        <title>101 Dothideomycetes genomes: a test case for predicting lifestyles and emergence of pathogens.</title>
        <authorList>
            <person name="Haridas S."/>
            <person name="Albert R."/>
            <person name="Binder M."/>
            <person name="Bloem J."/>
            <person name="Labutti K."/>
            <person name="Salamov A."/>
            <person name="Andreopoulos B."/>
            <person name="Baker S."/>
            <person name="Barry K."/>
            <person name="Bills G."/>
            <person name="Bluhm B."/>
            <person name="Cannon C."/>
            <person name="Castanera R."/>
            <person name="Culley D."/>
            <person name="Daum C."/>
            <person name="Ezra D."/>
            <person name="Gonzalez J."/>
            <person name="Henrissat B."/>
            <person name="Kuo A."/>
            <person name="Liang C."/>
            <person name="Lipzen A."/>
            <person name="Lutzoni F."/>
            <person name="Magnuson J."/>
            <person name="Mondo S."/>
            <person name="Nolan M."/>
            <person name="Ohm R."/>
            <person name="Pangilinan J."/>
            <person name="Park H.-J."/>
            <person name="Ramirez L."/>
            <person name="Alfaro M."/>
            <person name="Sun H."/>
            <person name="Tritt A."/>
            <person name="Yoshinaga Y."/>
            <person name="Zwiers L.-H."/>
            <person name="Turgeon B."/>
            <person name="Goodwin S."/>
            <person name="Spatafora J."/>
            <person name="Crous P."/>
            <person name="Grigoriev I."/>
        </authorList>
    </citation>
    <scope>NUCLEOTIDE SEQUENCE</scope>
    <source>
        <strain evidence="1">SCOH1-5</strain>
    </source>
</reference>
<name>A0A6A6F172_9PEZI</name>
<dbReference type="Proteomes" id="UP000799539">
    <property type="component" value="Unassembled WGS sequence"/>
</dbReference>